<dbReference type="InterPro" id="IPR007390">
    <property type="entry name" value="Spore_V_R"/>
</dbReference>
<dbReference type="PANTHER" id="PTHR30029">
    <property type="entry name" value="STAGE V SPORULATION PROTEIN R"/>
    <property type="match status" value="1"/>
</dbReference>
<dbReference type="KEGG" id="kpul:GXN76_05135"/>
<protein>
    <submittedName>
        <fullName evidence="2">SpoVR family protein</fullName>
    </submittedName>
</protein>
<organism evidence="2 3">
    <name type="scientific">Kroppenstedtia pulmonis</name>
    <dbReference type="NCBI Taxonomy" id="1380685"/>
    <lineage>
        <taxon>Bacteria</taxon>
        <taxon>Bacillati</taxon>
        <taxon>Bacillota</taxon>
        <taxon>Bacilli</taxon>
        <taxon>Bacillales</taxon>
        <taxon>Thermoactinomycetaceae</taxon>
        <taxon>Kroppenstedtia</taxon>
    </lineage>
</organism>
<evidence type="ECO:0000259" key="1">
    <source>
        <dbReference type="Pfam" id="PF04293"/>
    </source>
</evidence>
<name>A0A7D3XIC1_9BACL</name>
<feature type="domain" description="SpoVR protein-like N-terminal" evidence="1">
    <location>
        <begin position="5"/>
        <end position="63"/>
    </location>
</feature>
<dbReference type="PANTHER" id="PTHR30029:SF2">
    <property type="entry name" value="STAGE V SPORULATION PROTEIN R"/>
    <property type="match status" value="1"/>
</dbReference>
<evidence type="ECO:0000313" key="3">
    <source>
        <dbReference type="Proteomes" id="UP000503088"/>
    </source>
</evidence>
<accession>A0A7D3XIC1</accession>
<dbReference type="Proteomes" id="UP000503088">
    <property type="component" value="Chromosome"/>
</dbReference>
<gene>
    <name evidence="2" type="ORF">GXN76_05135</name>
</gene>
<reference evidence="2 3" key="1">
    <citation type="submission" date="2020-01" db="EMBL/GenBank/DDBJ databases">
        <authorList>
            <person name="Gulvik C.A."/>
            <person name="Batra D.G."/>
        </authorList>
    </citation>
    <scope>NUCLEOTIDE SEQUENCE [LARGE SCALE GENOMIC DNA]</scope>
    <source>
        <strain evidence="2 3">W9323</strain>
    </source>
</reference>
<dbReference type="InterPro" id="IPR056174">
    <property type="entry name" value="SpoVR_N"/>
</dbReference>
<sequence length="89" mass="10487">MADHLQELERSVHEITEIARGFGLDFFPMRYEICPADILYTFGAYGMPTRFSHWSFGKGNHRKYEKPLNVPYQLWLSIREQDNMIQCGS</sequence>
<evidence type="ECO:0000313" key="2">
    <source>
        <dbReference type="EMBL" id="QKG83919.1"/>
    </source>
</evidence>
<proteinExistence type="predicted"/>
<dbReference type="Pfam" id="PF04293">
    <property type="entry name" value="SpoVR"/>
    <property type="match status" value="1"/>
</dbReference>
<dbReference type="AlphaFoldDB" id="A0A7D3XIC1"/>
<dbReference type="EMBL" id="CP048104">
    <property type="protein sequence ID" value="QKG83919.1"/>
    <property type="molecule type" value="Genomic_DNA"/>
</dbReference>
<keyword evidence="3" id="KW-1185">Reference proteome</keyword>